<gene>
    <name evidence="1" type="ORF">DHETER_LOCUS2380</name>
</gene>
<name>A0ACA9KQ41_9GLOM</name>
<reference evidence="1" key="1">
    <citation type="submission" date="2021-06" db="EMBL/GenBank/DDBJ databases">
        <authorList>
            <person name="Kallberg Y."/>
            <person name="Tangrot J."/>
            <person name="Rosling A."/>
        </authorList>
    </citation>
    <scope>NUCLEOTIDE SEQUENCE</scope>
    <source>
        <strain evidence="1">IL203A</strain>
    </source>
</reference>
<dbReference type="Proteomes" id="UP000789702">
    <property type="component" value="Unassembled WGS sequence"/>
</dbReference>
<evidence type="ECO:0000313" key="1">
    <source>
        <dbReference type="EMBL" id="CAG8486816.1"/>
    </source>
</evidence>
<organism evidence="1 2">
    <name type="scientific">Dentiscutata heterogama</name>
    <dbReference type="NCBI Taxonomy" id="1316150"/>
    <lineage>
        <taxon>Eukaryota</taxon>
        <taxon>Fungi</taxon>
        <taxon>Fungi incertae sedis</taxon>
        <taxon>Mucoromycota</taxon>
        <taxon>Glomeromycotina</taxon>
        <taxon>Glomeromycetes</taxon>
        <taxon>Diversisporales</taxon>
        <taxon>Gigasporaceae</taxon>
        <taxon>Dentiscutata</taxon>
    </lineage>
</organism>
<dbReference type="EMBL" id="CAJVPU010001709">
    <property type="protein sequence ID" value="CAG8486816.1"/>
    <property type="molecule type" value="Genomic_DNA"/>
</dbReference>
<proteinExistence type="predicted"/>
<comment type="caution">
    <text evidence="1">The sequence shown here is derived from an EMBL/GenBank/DDBJ whole genome shotgun (WGS) entry which is preliminary data.</text>
</comment>
<keyword evidence="2" id="KW-1185">Reference proteome</keyword>
<accession>A0ACA9KQ41</accession>
<sequence length="476" mass="54714">MNSSINSFRLPVDCVREIFYHLLGNYDALFSCALVNRSWCKTAIPLLWCDVFSGESPSAEKRIMIISTCIKCLSEIQRQTLINNNINLQEDFKPALFNYPKFLKFLNCNNFDKALQAWCEKSIKPNTDKMEFQNTLNICNHIIGQYILNHSTGLYTLCLDEHSSDGQCLMHLPPDVYPEELCYTFSKLTELHINKWFPIITQNLSSVLLFFEKLSLCSRRITKLTISLNQVGNTAYHPEVFKHLFSLINSQCNLQSFTMTFPINLQSSLLFSSLSNQSHSLKHLELNRFYDIPILLPYLSSFNLETLKFVYSNDLIIQPNPSPLPSLSSETRFRIKNLIISEPPDSTLHPFFSLITKMSGSNLTKLSFNGCDETLTKTIGDSCLNLTSLTIMTNFSIFECFLKSLSKLKKLKYLDVKKARNDIEFTNDMSLQFAKTIPNTLEELDSDLITDQKHLDIFIKEFKPPLSELTIHPNEF</sequence>
<protein>
    <submittedName>
        <fullName evidence="1">5025_t:CDS:1</fullName>
    </submittedName>
</protein>
<evidence type="ECO:0000313" key="2">
    <source>
        <dbReference type="Proteomes" id="UP000789702"/>
    </source>
</evidence>